<evidence type="ECO:0000259" key="1">
    <source>
        <dbReference type="Pfam" id="PF17782"/>
    </source>
</evidence>
<evidence type="ECO:0000313" key="2">
    <source>
        <dbReference type="EMBL" id="SVE58420.1"/>
    </source>
</evidence>
<gene>
    <name evidence="2" type="ORF">METZ01_LOCUS511274</name>
</gene>
<dbReference type="InterPro" id="IPR041614">
    <property type="entry name" value="DprA_WH"/>
</dbReference>
<proteinExistence type="predicted"/>
<dbReference type="InterPro" id="IPR036388">
    <property type="entry name" value="WH-like_DNA-bd_sf"/>
</dbReference>
<sequence length="60" mass="6670">MPLPELPPEDARFYGLLSREPWHIDELAQDSTLPLQALLDSLLGLELDGLVDQLVAFPSL</sequence>
<name>A0A383EQ38_9ZZZZ</name>
<dbReference type="EMBL" id="UINC01227506">
    <property type="protein sequence ID" value="SVE58420.1"/>
    <property type="molecule type" value="Genomic_DNA"/>
</dbReference>
<dbReference type="Gene3D" id="1.10.10.10">
    <property type="entry name" value="Winged helix-like DNA-binding domain superfamily/Winged helix DNA-binding domain"/>
    <property type="match status" value="1"/>
</dbReference>
<reference evidence="2" key="1">
    <citation type="submission" date="2018-05" db="EMBL/GenBank/DDBJ databases">
        <authorList>
            <person name="Lanie J.A."/>
            <person name="Ng W.-L."/>
            <person name="Kazmierczak K.M."/>
            <person name="Andrzejewski T.M."/>
            <person name="Davidsen T.M."/>
            <person name="Wayne K.J."/>
            <person name="Tettelin H."/>
            <person name="Glass J.I."/>
            <person name="Rusch D."/>
            <person name="Podicherti R."/>
            <person name="Tsui H.-C.T."/>
            <person name="Winkler M.E."/>
        </authorList>
    </citation>
    <scope>NUCLEOTIDE SEQUENCE</scope>
</reference>
<protein>
    <recommendedName>
        <fullName evidence="1">DprA winged helix domain-containing protein</fullName>
    </recommendedName>
</protein>
<feature type="domain" description="DprA winged helix" evidence="1">
    <location>
        <begin position="2"/>
        <end position="54"/>
    </location>
</feature>
<dbReference type="AlphaFoldDB" id="A0A383EQ38"/>
<accession>A0A383EQ38</accession>
<organism evidence="2">
    <name type="scientific">marine metagenome</name>
    <dbReference type="NCBI Taxonomy" id="408172"/>
    <lineage>
        <taxon>unclassified sequences</taxon>
        <taxon>metagenomes</taxon>
        <taxon>ecological metagenomes</taxon>
    </lineage>
</organism>
<dbReference type="Pfam" id="PF17782">
    <property type="entry name" value="WHD_DprA"/>
    <property type="match status" value="1"/>
</dbReference>